<accession>A0A2A2GJE1</accession>
<sequence>MPAVLLRLHPPRSDFPDGATAAEERAMSRHAVWWQAMADEGQAIAVGPVLDPDGVWGLALVWADSETAALRLVEGDPVMTAGLGFRYTAIQMGGLILPGS</sequence>
<protein>
    <recommendedName>
        <fullName evidence="2">YCII-related domain-containing protein</fullName>
    </recommendedName>
</protein>
<dbReference type="EMBL" id="NSJZ01000004">
    <property type="protein sequence ID" value="PAU97726.1"/>
    <property type="molecule type" value="Genomic_DNA"/>
</dbReference>
<dbReference type="InterPro" id="IPR011008">
    <property type="entry name" value="Dimeric_a/b-barrel"/>
</dbReference>
<dbReference type="InterPro" id="IPR005545">
    <property type="entry name" value="YCII"/>
</dbReference>
<evidence type="ECO:0000313" key="3">
    <source>
        <dbReference type="EMBL" id="PAU97726.1"/>
    </source>
</evidence>
<gene>
    <name evidence="3" type="ORF">CK240_07115</name>
</gene>
<comment type="caution">
    <text evidence="3">The sequence shown here is derived from an EMBL/GenBank/DDBJ whole genome shotgun (WGS) entry which is preliminary data.</text>
</comment>
<dbReference type="SUPFAM" id="SSF54909">
    <property type="entry name" value="Dimeric alpha+beta barrel"/>
    <property type="match status" value="1"/>
</dbReference>
<evidence type="ECO:0000259" key="2">
    <source>
        <dbReference type="Pfam" id="PF03795"/>
    </source>
</evidence>
<dbReference type="RefSeq" id="WP_095639641.1">
    <property type="nucleotide sequence ID" value="NZ_NSJZ01000004.1"/>
</dbReference>
<organism evidence="3 4">
    <name type="scientific">Paracoccus salipaludis</name>
    <dbReference type="NCBI Taxonomy" id="2032623"/>
    <lineage>
        <taxon>Bacteria</taxon>
        <taxon>Pseudomonadati</taxon>
        <taxon>Pseudomonadota</taxon>
        <taxon>Alphaproteobacteria</taxon>
        <taxon>Rhodobacterales</taxon>
        <taxon>Paracoccaceae</taxon>
        <taxon>Paracoccus</taxon>
    </lineage>
</organism>
<dbReference type="Pfam" id="PF03795">
    <property type="entry name" value="YCII"/>
    <property type="match status" value="1"/>
</dbReference>
<evidence type="ECO:0000313" key="4">
    <source>
        <dbReference type="Proteomes" id="UP000218023"/>
    </source>
</evidence>
<name>A0A2A2GJE1_9RHOB</name>
<comment type="similarity">
    <text evidence="1">Belongs to the YciI family.</text>
</comment>
<dbReference type="OrthoDB" id="6928805at2"/>
<dbReference type="Gene3D" id="3.30.70.1060">
    <property type="entry name" value="Dimeric alpha+beta barrel"/>
    <property type="match status" value="1"/>
</dbReference>
<dbReference type="AlphaFoldDB" id="A0A2A2GJE1"/>
<dbReference type="Proteomes" id="UP000218023">
    <property type="component" value="Unassembled WGS sequence"/>
</dbReference>
<proteinExistence type="inferred from homology"/>
<evidence type="ECO:0000256" key="1">
    <source>
        <dbReference type="ARBA" id="ARBA00007689"/>
    </source>
</evidence>
<reference evidence="3 4" key="1">
    <citation type="submission" date="2017-09" db="EMBL/GenBank/DDBJ databases">
        <title>Paracoccus alkalisoli sp. nov., isolated from saline alkaline soil.</title>
        <authorList>
            <person name="Dong X."/>
            <person name="Zhang G."/>
        </authorList>
    </citation>
    <scope>NUCLEOTIDE SEQUENCE [LARGE SCALE GENOMIC DNA]</scope>
    <source>
        <strain evidence="3 4">WN007</strain>
    </source>
</reference>
<feature type="domain" description="YCII-related" evidence="2">
    <location>
        <begin position="21"/>
        <end position="91"/>
    </location>
</feature>
<keyword evidence="4" id="KW-1185">Reference proteome</keyword>